<dbReference type="SUPFAM" id="SSF140566">
    <property type="entry name" value="FlgN-like"/>
    <property type="match status" value="1"/>
</dbReference>
<gene>
    <name evidence="2" type="ORF">Q9R02_04185</name>
</gene>
<proteinExistence type="predicted"/>
<evidence type="ECO:0000313" key="2">
    <source>
        <dbReference type="EMBL" id="MDP5226352.1"/>
    </source>
</evidence>
<dbReference type="RefSeq" id="WP_305995406.1">
    <property type="nucleotide sequence ID" value="NZ_JAVALS010000002.1"/>
</dbReference>
<evidence type="ECO:0000313" key="3">
    <source>
        <dbReference type="Proteomes" id="UP001232725"/>
    </source>
</evidence>
<keyword evidence="3" id="KW-1185">Reference proteome</keyword>
<accession>A0ABT9IL90</accession>
<dbReference type="Proteomes" id="UP001232725">
    <property type="component" value="Unassembled WGS sequence"/>
</dbReference>
<dbReference type="EMBL" id="JAVALS010000002">
    <property type="protein sequence ID" value="MDP5226352.1"/>
    <property type="molecule type" value="Genomic_DNA"/>
</dbReference>
<evidence type="ECO:0000256" key="1">
    <source>
        <dbReference type="ARBA" id="ARBA00022795"/>
    </source>
</evidence>
<dbReference type="Gene3D" id="1.20.58.300">
    <property type="entry name" value="FlgN-like"/>
    <property type="match status" value="1"/>
</dbReference>
<keyword evidence="2" id="KW-0282">Flagellum</keyword>
<protein>
    <submittedName>
        <fullName evidence="2">Flagellar protein FlgN</fullName>
    </submittedName>
</protein>
<comment type="caution">
    <text evidence="2">The sequence shown here is derived from an EMBL/GenBank/DDBJ whole genome shotgun (WGS) entry which is preliminary data.</text>
</comment>
<dbReference type="InterPro" id="IPR036679">
    <property type="entry name" value="FlgN-like_sf"/>
</dbReference>
<sequence>MAIHDLSARLWEERELLDLLTFKLEEEQLLLTAGKTRWLPHATREVEQVLERLAASGLARAVAASGVALEWGLPEESTLRELAGGAPEGPWGEILSAHLAAMTDQTALIRQLRDANAQFLRAAARSTQETLADAAAAGTTYDAKGRAASDGEARMFVRDF</sequence>
<organism evidence="2 3">
    <name type="scientific">Arthrobacter horti</name>
    <dbReference type="NCBI Taxonomy" id="3068273"/>
    <lineage>
        <taxon>Bacteria</taxon>
        <taxon>Bacillati</taxon>
        <taxon>Actinomycetota</taxon>
        <taxon>Actinomycetes</taxon>
        <taxon>Micrococcales</taxon>
        <taxon>Micrococcaceae</taxon>
        <taxon>Arthrobacter</taxon>
    </lineage>
</organism>
<dbReference type="InterPro" id="IPR007809">
    <property type="entry name" value="FlgN-like"/>
</dbReference>
<keyword evidence="2" id="KW-0969">Cilium</keyword>
<keyword evidence="2" id="KW-0966">Cell projection</keyword>
<name>A0ABT9IL90_9MICC</name>
<reference evidence="2 3" key="1">
    <citation type="submission" date="2023-08" db="EMBL/GenBank/DDBJ databases">
        <title>Arthrobacter horti sp. nov., isolated from forest soil.</title>
        <authorList>
            <person name="Park M."/>
        </authorList>
    </citation>
    <scope>NUCLEOTIDE SEQUENCE [LARGE SCALE GENOMIC DNA]</scope>
    <source>
        <strain evidence="2 3">YJM1</strain>
    </source>
</reference>
<dbReference type="Pfam" id="PF05130">
    <property type="entry name" value="FlgN"/>
    <property type="match status" value="1"/>
</dbReference>
<keyword evidence="1" id="KW-1005">Bacterial flagellum biogenesis</keyword>